<protein>
    <submittedName>
        <fullName evidence="3">DUF2807 domain-containing protein</fullName>
    </submittedName>
</protein>
<name>A0ABZ1XI62_9ACTN</name>
<gene>
    <name evidence="3" type="ORF">OG515_13590</name>
</gene>
<keyword evidence="2" id="KW-1133">Transmembrane helix</keyword>
<dbReference type="RefSeq" id="WP_329398629.1">
    <property type="nucleotide sequence ID" value="NZ_CP109019.1"/>
</dbReference>
<dbReference type="Gene3D" id="2.160.20.120">
    <property type="match status" value="1"/>
</dbReference>
<evidence type="ECO:0000256" key="1">
    <source>
        <dbReference type="SAM" id="MobiDB-lite"/>
    </source>
</evidence>
<reference evidence="3" key="1">
    <citation type="submission" date="2022-10" db="EMBL/GenBank/DDBJ databases">
        <title>The complete genomes of actinobacterial strains from the NBC collection.</title>
        <authorList>
            <person name="Joergensen T.S."/>
            <person name="Alvarez Arevalo M."/>
            <person name="Sterndorff E.B."/>
            <person name="Faurdal D."/>
            <person name="Vuksanovic O."/>
            <person name="Mourched A.-S."/>
            <person name="Charusanti P."/>
            <person name="Shaw S."/>
            <person name="Blin K."/>
            <person name="Weber T."/>
        </authorList>
    </citation>
    <scope>NUCLEOTIDE SEQUENCE</scope>
    <source>
        <strain evidence="3">NBC_00668</strain>
    </source>
</reference>
<keyword evidence="2" id="KW-0812">Transmembrane</keyword>
<evidence type="ECO:0000313" key="3">
    <source>
        <dbReference type="EMBL" id="WUT83164.1"/>
    </source>
</evidence>
<dbReference type="Proteomes" id="UP001432060">
    <property type="component" value="Chromosome"/>
</dbReference>
<proteinExistence type="predicted"/>
<dbReference type="EMBL" id="CP109019">
    <property type="protein sequence ID" value="WUT83164.1"/>
    <property type="molecule type" value="Genomic_DNA"/>
</dbReference>
<sequence length="285" mass="29358">MSTPDTRVRAATTGPGPGPGGERPRHRGIWILVAVLSALFAIAPLGIEVYAQCARQTSSHTSVATSDHHPVKTVQVDSGSAELTVVPGAEGEVRIQERLSWSLRKPKVAKEWDGDTLKLRPECDGTFALTSLGCSVQLDLTVPAGVALKVNSGSGTVRVSGLTGPVDVDGGSGSVKLYGVRGPIDASVGSGSFSGAAIASTEAEVHSGSGHAELEFVTPPRRVTASTGSGSVDLRVPVGSHYRVEGAKGSGTRDIEDSLPDPASDRLIKVSSGSGTATLDYLRLR</sequence>
<organism evidence="3 4">
    <name type="scientific">Streptomyces melanogenes</name>
    <dbReference type="NCBI Taxonomy" id="67326"/>
    <lineage>
        <taxon>Bacteria</taxon>
        <taxon>Bacillati</taxon>
        <taxon>Actinomycetota</taxon>
        <taxon>Actinomycetes</taxon>
        <taxon>Kitasatosporales</taxon>
        <taxon>Streptomycetaceae</taxon>
        <taxon>Streptomyces</taxon>
    </lineage>
</organism>
<accession>A0ABZ1XI62</accession>
<feature type="region of interest" description="Disordered" evidence="1">
    <location>
        <begin position="1"/>
        <end position="24"/>
    </location>
</feature>
<keyword evidence="2" id="KW-0472">Membrane</keyword>
<keyword evidence="4" id="KW-1185">Reference proteome</keyword>
<evidence type="ECO:0000313" key="4">
    <source>
        <dbReference type="Proteomes" id="UP001432060"/>
    </source>
</evidence>
<feature type="transmembrane region" description="Helical" evidence="2">
    <location>
        <begin position="29"/>
        <end position="51"/>
    </location>
</feature>
<evidence type="ECO:0000256" key="2">
    <source>
        <dbReference type="SAM" id="Phobius"/>
    </source>
</evidence>